<dbReference type="SMART" id="SM00382">
    <property type="entry name" value="AAA"/>
    <property type="match status" value="1"/>
</dbReference>
<keyword evidence="9" id="KW-0227">DNA damage</keyword>
<dbReference type="Gene3D" id="1.20.1050.90">
    <property type="entry name" value="RecF/RecN/SMC, N-terminal domain"/>
    <property type="match status" value="1"/>
</dbReference>
<keyword evidence="8 9" id="KW-0238">DNA-binding</keyword>
<dbReference type="GO" id="GO:0006302">
    <property type="term" value="P:double-strand break repair"/>
    <property type="evidence" value="ECO:0007669"/>
    <property type="project" value="TreeGrafter"/>
</dbReference>
<dbReference type="Proteomes" id="UP000193200">
    <property type="component" value="Unassembled WGS sequence"/>
</dbReference>
<dbReference type="InterPro" id="IPR003395">
    <property type="entry name" value="RecF/RecN/SMC_N"/>
</dbReference>
<feature type="binding site" evidence="9">
    <location>
        <begin position="54"/>
        <end position="61"/>
    </location>
    <ligand>
        <name>ATP</name>
        <dbReference type="ChEBI" id="CHEBI:30616"/>
    </ligand>
</feature>
<evidence type="ECO:0000256" key="8">
    <source>
        <dbReference type="ARBA" id="ARBA00023125"/>
    </source>
</evidence>
<evidence type="ECO:0000313" key="12">
    <source>
        <dbReference type="Proteomes" id="UP000193200"/>
    </source>
</evidence>
<evidence type="ECO:0000256" key="2">
    <source>
        <dbReference type="ARBA" id="ARBA00008016"/>
    </source>
</evidence>
<evidence type="ECO:0000256" key="5">
    <source>
        <dbReference type="ARBA" id="ARBA00022705"/>
    </source>
</evidence>
<reference evidence="11 12" key="1">
    <citation type="submission" date="2017-03" db="EMBL/GenBank/DDBJ databases">
        <authorList>
            <person name="Afonso C.L."/>
            <person name="Miller P.J."/>
            <person name="Scott M.A."/>
            <person name="Spackman E."/>
            <person name="Goraichik I."/>
            <person name="Dimitrov K.M."/>
            <person name="Suarez D.L."/>
            <person name="Swayne D.E."/>
        </authorList>
    </citation>
    <scope>NUCLEOTIDE SEQUENCE [LARGE SCALE GENOMIC DNA]</scope>
    <source>
        <strain evidence="11 12">CECT 7691</strain>
    </source>
</reference>
<dbReference type="InParanoid" id="A0A1Y5RNJ5"/>
<dbReference type="Gene3D" id="3.40.50.300">
    <property type="entry name" value="P-loop containing nucleotide triphosphate hydrolases"/>
    <property type="match status" value="1"/>
</dbReference>
<dbReference type="GO" id="GO:0000731">
    <property type="term" value="P:DNA synthesis involved in DNA repair"/>
    <property type="evidence" value="ECO:0007669"/>
    <property type="project" value="TreeGrafter"/>
</dbReference>
<name>A0A1Y5RNJ5_9PROT</name>
<keyword evidence="9" id="KW-0234">DNA repair</keyword>
<dbReference type="InterPro" id="IPR027417">
    <property type="entry name" value="P-loop_NTPase"/>
</dbReference>
<evidence type="ECO:0000313" key="11">
    <source>
        <dbReference type="EMBL" id="SLN21601.1"/>
    </source>
</evidence>
<organism evidence="11 12">
    <name type="scientific">Oceanibacterium hippocampi</name>
    <dbReference type="NCBI Taxonomy" id="745714"/>
    <lineage>
        <taxon>Bacteria</taxon>
        <taxon>Pseudomonadati</taxon>
        <taxon>Pseudomonadota</taxon>
        <taxon>Alphaproteobacteria</taxon>
        <taxon>Sneathiellales</taxon>
        <taxon>Sneathiellaceae</taxon>
        <taxon>Oceanibacterium</taxon>
    </lineage>
</organism>
<dbReference type="InterPro" id="IPR042174">
    <property type="entry name" value="RecF_2"/>
</dbReference>
<sequence length="402" mass="43076">MPAGREDDEAAALHAPDTVRPARRLAAERLRLTDFRSYRALTLEVEPRPVVLTGPNGAGKTNLLEALSLLVPGRGLRGARLVDLARQGGDGGWAIAADVSGFDGQHRIGSGLRPAEGEGAASERRIVRIDGETASGPAALGGVLAATWLTPQMDRLFLDGPSGRRRFLDRLVYGIDPDHARRVNAYERTMRERSRLLRESRGDRTWLDALEAGMAELAVAIAAARRELLRELAGVMAQASGPFPRAGLALAGDVEGWLDEGPALAAEDRLRAALADARSRDGESGGAAAGPHRSDLLVRHVVKDMPAEHCSTGEQKALLVSIVLADARLLVERRRAVPLLLFDEVTAHLDAGRRAALLDEIIALGAQAWLTGTDRSLFEGFDGAAQFFKVEDGSVTRVVTDE</sequence>
<comment type="subcellular location">
    <subcellularLocation>
        <location evidence="1 9">Cytoplasm</location>
    </subcellularLocation>
</comment>
<gene>
    <name evidence="9 11" type="primary">recF</name>
    <name evidence="11" type="ORF">OCH7691_00550</name>
</gene>
<keyword evidence="4 9" id="KW-0963">Cytoplasm</keyword>
<evidence type="ECO:0000256" key="6">
    <source>
        <dbReference type="ARBA" id="ARBA00022741"/>
    </source>
</evidence>
<dbReference type="InterPro" id="IPR018078">
    <property type="entry name" value="DNA-binding_RecF_CS"/>
</dbReference>
<dbReference type="EMBL" id="FWFR01000001">
    <property type="protein sequence ID" value="SLN21601.1"/>
    <property type="molecule type" value="Genomic_DNA"/>
</dbReference>
<evidence type="ECO:0000256" key="9">
    <source>
        <dbReference type="HAMAP-Rule" id="MF_00365"/>
    </source>
</evidence>
<dbReference type="GO" id="GO:0003697">
    <property type="term" value="F:single-stranded DNA binding"/>
    <property type="evidence" value="ECO:0007669"/>
    <property type="project" value="UniProtKB-UniRule"/>
</dbReference>
<keyword evidence="5 9" id="KW-0235">DNA replication</keyword>
<dbReference type="OrthoDB" id="9803889at2"/>
<accession>A0A1Y5RNJ5</accession>
<dbReference type="SUPFAM" id="SSF52540">
    <property type="entry name" value="P-loop containing nucleoside triphosphate hydrolases"/>
    <property type="match status" value="1"/>
</dbReference>
<evidence type="ECO:0000256" key="4">
    <source>
        <dbReference type="ARBA" id="ARBA00022490"/>
    </source>
</evidence>
<dbReference type="Pfam" id="PF02463">
    <property type="entry name" value="SMC_N"/>
    <property type="match status" value="1"/>
</dbReference>
<dbReference type="InterPro" id="IPR001238">
    <property type="entry name" value="DNA-binding_RecF"/>
</dbReference>
<dbReference type="PROSITE" id="PS00617">
    <property type="entry name" value="RECF_1"/>
    <property type="match status" value="1"/>
</dbReference>
<dbReference type="InterPro" id="IPR003593">
    <property type="entry name" value="AAA+_ATPase"/>
</dbReference>
<dbReference type="GO" id="GO:0005737">
    <property type="term" value="C:cytoplasm"/>
    <property type="evidence" value="ECO:0007669"/>
    <property type="project" value="UniProtKB-SubCell"/>
</dbReference>
<keyword evidence="7 9" id="KW-0067">ATP-binding</keyword>
<keyword evidence="9" id="KW-0742">SOS response</keyword>
<comment type="similarity">
    <text evidence="2 9">Belongs to the RecF family.</text>
</comment>
<comment type="function">
    <text evidence="9">The RecF protein is involved in DNA metabolism; it is required for DNA replication and normal SOS inducibility. RecF binds preferentially to single-stranded, linear DNA. It also seems to bind ATP.</text>
</comment>
<protein>
    <recommendedName>
        <fullName evidence="3 9">DNA replication and repair protein RecF</fullName>
    </recommendedName>
</protein>
<evidence type="ECO:0000256" key="1">
    <source>
        <dbReference type="ARBA" id="ARBA00004496"/>
    </source>
</evidence>
<evidence type="ECO:0000256" key="3">
    <source>
        <dbReference type="ARBA" id="ARBA00020170"/>
    </source>
</evidence>
<dbReference type="GO" id="GO:0009432">
    <property type="term" value="P:SOS response"/>
    <property type="evidence" value="ECO:0007669"/>
    <property type="project" value="UniProtKB-UniRule"/>
</dbReference>
<dbReference type="AlphaFoldDB" id="A0A1Y5RNJ5"/>
<dbReference type="PANTHER" id="PTHR32182">
    <property type="entry name" value="DNA REPLICATION AND REPAIR PROTEIN RECF"/>
    <property type="match status" value="1"/>
</dbReference>
<evidence type="ECO:0000256" key="7">
    <source>
        <dbReference type="ARBA" id="ARBA00022840"/>
    </source>
</evidence>
<dbReference type="FunCoup" id="A0A1Y5RNJ5">
    <property type="interactions" value="212"/>
</dbReference>
<dbReference type="GO" id="GO:0006260">
    <property type="term" value="P:DNA replication"/>
    <property type="evidence" value="ECO:0007669"/>
    <property type="project" value="UniProtKB-UniRule"/>
</dbReference>
<keyword evidence="6 9" id="KW-0547">Nucleotide-binding</keyword>
<keyword evidence="12" id="KW-1185">Reference proteome</keyword>
<dbReference type="NCBIfam" id="TIGR00611">
    <property type="entry name" value="recf"/>
    <property type="match status" value="1"/>
</dbReference>
<dbReference type="GO" id="GO:0005524">
    <property type="term" value="F:ATP binding"/>
    <property type="evidence" value="ECO:0007669"/>
    <property type="project" value="UniProtKB-UniRule"/>
</dbReference>
<proteinExistence type="inferred from homology"/>
<evidence type="ECO:0000259" key="10">
    <source>
        <dbReference type="SMART" id="SM00382"/>
    </source>
</evidence>
<dbReference type="HAMAP" id="MF_00365">
    <property type="entry name" value="RecF"/>
    <property type="match status" value="1"/>
</dbReference>
<feature type="domain" description="AAA+ ATPase" evidence="10">
    <location>
        <begin position="46"/>
        <end position="391"/>
    </location>
</feature>
<dbReference type="PANTHER" id="PTHR32182:SF0">
    <property type="entry name" value="DNA REPLICATION AND REPAIR PROTEIN RECF"/>
    <property type="match status" value="1"/>
</dbReference>